<gene>
    <name evidence="6" type="ORF">BZA70DRAFT_277293</name>
</gene>
<evidence type="ECO:0000256" key="3">
    <source>
        <dbReference type="ARBA" id="ARBA00022490"/>
    </source>
</evidence>
<proteinExistence type="inferred from homology"/>
<organism evidence="6 7">
    <name type="scientific">Myxozyma melibiosi</name>
    <dbReference type="NCBI Taxonomy" id="54550"/>
    <lineage>
        <taxon>Eukaryota</taxon>
        <taxon>Fungi</taxon>
        <taxon>Dikarya</taxon>
        <taxon>Ascomycota</taxon>
        <taxon>Saccharomycotina</taxon>
        <taxon>Lipomycetes</taxon>
        <taxon>Lipomycetales</taxon>
        <taxon>Lipomycetaceae</taxon>
        <taxon>Myxozyma</taxon>
    </lineage>
</organism>
<evidence type="ECO:0000313" key="7">
    <source>
        <dbReference type="Proteomes" id="UP001498771"/>
    </source>
</evidence>
<dbReference type="InterPro" id="IPR019318">
    <property type="entry name" value="Gua_nucleotide_exch_fac_Ric8"/>
</dbReference>
<dbReference type="GeneID" id="90037940"/>
<evidence type="ECO:0000256" key="5">
    <source>
        <dbReference type="ARBA" id="ARBA00023186"/>
    </source>
</evidence>
<name>A0ABR1F7R7_9ASCO</name>
<dbReference type="Proteomes" id="UP001498771">
    <property type="component" value="Unassembled WGS sequence"/>
</dbReference>
<dbReference type="InterPro" id="IPR016024">
    <property type="entry name" value="ARM-type_fold"/>
</dbReference>
<evidence type="ECO:0000256" key="4">
    <source>
        <dbReference type="ARBA" id="ARBA00022658"/>
    </source>
</evidence>
<protein>
    <submittedName>
        <fullName evidence="6">Guanine nucleotide exchange factor</fullName>
    </submittedName>
</protein>
<evidence type="ECO:0000256" key="1">
    <source>
        <dbReference type="ARBA" id="ARBA00004544"/>
    </source>
</evidence>
<dbReference type="PANTHER" id="PTHR12425:SF5">
    <property type="entry name" value="SYNEMBRYN"/>
    <property type="match status" value="1"/>
</dbReference>
<dbReference type="SUPFAM" id="SSF48371">
    <property type="entry name" value="ARM repeat"/>
    <property type="match status" value="1"/>
</dbReference>
<reference evidence="6 7" key="1">
    <citation type="submission" date="2024-03" db="EMBL/GenBank/DDBJ databases">
        <title>Genome-scale model development and genomic sequencing of the oleaginous clade Lipomyces.</title>
        <authorList>
            <consortium name="Lawrence Berkeley National Laboratory"/>
            <person name="Czajka J.J."/>
            <person name="Han Y."/>
            <person name="Kim J."/>
            <person name="Mondo S.J."/>
            <person name="Hofstad B.A."/>
            <person name="Robles A."/>
            <person name="Haridas S."/>
            <person name="Riley R."/>
            <person name="LaButti K."/>
            <person name="Pangilinan J."/>
            <person name="Andreopoulos W."/>
            <person name="Lipzen A."/>
            <person name="Yan J."/>
            <person name="Wang M."/>
            <person name="Ng V."/>
            <person name="Grigoriev I.V."/>
            <person name="Spatafora J.W."/>
            <person name="Magnuson J.K."/>
            <person name="Baker S.E."/>
            <person name="Pomraning K.R."/>
        </authorList>
    </citation>
    <scope>NUCLEOTIDE SEQUENCE [LARGE SCALE GENOMIC DNA]</scope>
    <source>
        <strain evidence="6 7">Phaff 52-87</strain>
    </source>
</reference>
<dbReference type="PANTHER" id="PTHR12425">
    <property type="entry name" value="SYNEMBRYN"/>
    <property type="match status" value="1"/>
</dbReference>
<dbReference type="RefSeq" id="XP_064768908.1">
    <property type="nucleotide sequence ID" value="XM_064912428.1"/>
</dbReference>
<comment type="caution">
    <text evidence="6">The sequence shown here is derived from an EMBL/GenBank/DDBJ whole genome shotgun (WGS) entry which is preliminary data.</text>
</comment>
<dbReference type="EMBL" id="JBBJBU010000004">
    <property type="protein sequence ID" value="KAK7205875.1"/>
    <property type="molecule type" value="Genomic_DNA"/>
</dbReference>
<dbReference type="InterPro" id="IPR008376">
    <property type="entry name" value="Chaperone_Ric-8_A/B"/>
</dbReference>
<keyword evidence="3" id="KW-0963">Cytoplasm</keyword>
<evidence type="ECO:0000256" key="2">
    <source>
        <dbReference type="ARBA" id="ARBA00009049"/>
    </source>
</evidence>
<dbReference type="Pfam" id="PF10165">
    <property type="entry name" value="Ric8"/>
    <property type="match status" value="1"/>
</dbReference>
<sequence length="445" mass="50490">MSAMDLETTRMRSVSLIEGLRADLSGAKPLRRDDILHILENLKIIGRNPENISIFDTEVLNNLAKYADYKQDLQIRLEALRIIANALLVSRSLRQSWDGVSVFVDQYKNPTVDEEFVTGRIFFLSTIEEPRLYSQKTHQTLNEYITNSLHRHSGKLMNSKEQAAVVETCKLLFNILCKYSETASQYEHLVKYLVQALRHLPRELVPTTSSVVTCLLKLPATEETYFPKEEPLSVIALLFEMVESRMRLNGLDDPKLDDSIAPALLVLRSAIKSTNSTAVKDYVQSKILPSESERDKPLGTSSSFQSLLLQTASRPNLEKSRETIYQMMFEACDEDARKFISKIGYGFAAGFLINHKIAIPQDSLREAEEYLDSQRSVGINPVTGQRLDAELADRPSLAEMTDEEKEREAERLFVLFERLRENGVISAQNPVRTALESGRLEELPD</sequence>
<accession>A0ABR1F7R7</accession>
<keyword evidence="7" id="KW-1185">Reference proteome</keyword>
<comment type="similarity">
    <text evidence="2">Belongs to the synembryn family.</text>
</comment>
<dbReference type="PRINTS" id="PR01802">
    <property type="entry name" value="SYNEMBRYN"/>
</dbReference>
<keyword evidence="4" id="KW-0344">Guanine-nucleotide releasing factor</keyword>
<comment type="subcellular location">
    <subcellularLocation>
        <location evidence="1">Cytoplasm</location>
        <location evidence="1">Cell cortex</location>
    </subcellularLocation>
</comment>
<evidence type="ECO:0000313" key="6">
    <source>
        <dbReference type="EMBL" id="KAK7205875.1"/>
    </source>
</evidence>
<keyword evidence="5" id="KW-0143">Chaperone</keyword>